<evidence type="ECO:0000313" key="7">
    <source>
        <dbReference type="Proteomes" id="UP000238442"/>
    </source>
</evidence>
<keyword evidence="4" id="KW-1133">Transmembrane helix</keyword>
<keyword evidence="1" id="KW-0805">Transcription regulation</keyword>
<dbReference type="RefSeq" id="WP_105217519.1">
    <property type="nucleotide sequence ID" value="NZ_CP027062.1"/>
</dbReference>
<evidence type="ECO:0000313" key="6">
    <source>
        <dbReference type="EMBL" id="AVI52280.1"/>
    </source>
</evidence>
<dbReference type="CDD" id="cd06170">
    <property type="entry name" value="LuxR_C_like"/>
    <property type="match status" value="1"/>
</dbReference>
<proteinExistence type="predicted"/>
<feature type="domain" description="HTH luxR-type" evidence="5">
    <location>
        <begin position="260"/>
        <end position="320"/>
    </location>
</feature>
<sequence length="320" mass="36958">MLLVSASVWAQTNTPAKAEIRGKILLDSIWNPVVYLSHIPTFYDMFTMSNSMIIAESPLDEEGNFHFSTSFLPEKDNLYRLHISKKGAPAASLIIGGKDENHLYFIANNRSDIFISNTSTAIPVSTFKVEGYRPNDDLRSINEIVASGDNLETPSVSKDFLSRTINEKLRIMADTSSHPIVSLYALHQSNFEATYLENQVFIENYLKKWEDEESTYFQSIRTRFMQEKRSNLYIYIIIGIVFFMMGIVIQQYIFRRRKRNRTQLQTLSIQERKIFQLIQAGRSNKEISEEYNIGLSTVKSHVSNIYTKLNIKSRKEAIDF</sequence>
<name>A0A2S0I091_9FLAO</name>
<dbReference type="InterPro" id="IPR016032">
    <property type="entry name" value="Sig_transdc_resp-reg_C-effctor"/>
</dbReference>
<gene>
    <name evidence="6" type="ORF">C5O00_14385</name>
</gene>
<evidence type="ECO:0000256" key="1">
    <source>
        <dbReference type="ARBA" id="ARBA00023015"/>
    </source>
</evidence>
<keyword evidence="4" id="KW-0812">Transmembrane</keyword>
<evidence type="ECO:0000256" key="3">
    <source>
        <dbReference type="ARBA" id="ARBA00023163"/>
    </source>
</evidence>
<dbReference type="KEGG" id="aue:C5O00_14385"/>
<evidence type="ECO:0000256" key="4">
    <source>
        <dbReference type="SAM" id="Phobius"/>
    </source>
</evidence>
<keyword evidence="4" id="KW-0472">Membrane</keyword>
<dbReference type="GO" id="GO:0006355">
    <property type="term" value="P:regulation of DNA-templated transcription"/>
    <property type="evidence" value="ECO:0007669"/>
    <property type="project" value="InterPro"/>
</dbReference>
<dbReference type="AlphaFoldDB" id="A0A2S0I091"/>
<keyword evidence="2" id="KW-0238">DNA-binding</keyword>
<keyword evidence="7" id="KW-1185">Reference proteome</keyword>
<accession>A0A2S0I091</accession>
<evidence type="ECO:0000256" key="2">
    <source>
        <dbReference type="ARBA" id="ARBA00023125"/>
    </source>
</evidence>
<dbReference type="PRINTS" id="PR00038">
    <property type="entry name" value="HTHLUXR"/>
</dbReference>
<dbReference type="Pfam" id="PF00196">
    <property type="entry name" value="GerE"/>
    <property type="match status" value="1"/>
</dbReference>
<dbReference type="GO" id="GO:0003677">
    <property type="term" value="F:DNA binding"/>
    <property type="evidence" value="ECO:0007669"/>
    <property type="project" value="UniProtKB-KW"/>
</dbReference>
<dbReference type="InterPro" id="IPR036388">
    <property type="entry name" value="WH-like_DNA-bd_sf"/>
</dbReference>
<protein>
    <recommendedName>
        <fullName evidence="5">HTH luxR-type domain-containing protein</fullName>
    </recommendedName>
</protein>
<dbReference type="PROSITE" id="PS00622">
    <property type="entry name" value="HTH_LUXR_1"/>
    <property type="match status" value="1"/>
</dbReference>
<dbReference type="Proteomes" id="UP000238442">
    <property type="component" value="Chromosome"/>
</dbReference>
<evidence type="ECO:0000259" key="5">
    <source>
        <dbReference type="PROSITE" id="PS50043"/>
    </source>
</evidence>
<feature type="transmembrane region" description="Helical" evidence="4">
    <location>
        <begin position="232"/>
        <end position="254"/>
    </location>
</feature>
<reference evidence="6 7" key="1">
    <citation type="submission" date="2018-02" db="EMBL/GenBank/DDBJ databases">
        <title>Genomic analysis of the strain RR4-38 isolated from a seawater recirculating aquaculture system.</title>
        <authorList>
            <person name="Kim Y.-S."/>
            <person name="Jang Y.H."/>
            <person name="Kim K.-H."/>
        </authorList>
    </citation>
    <scope>NUCLEOTIDE SEQUENCE [LARGE SCALE GENOMIC DNA]</scope>
    <source>
        <strain evidence="6 7">RR4-38</strain>
    </source>
</reference>
<dbReference type="PANTHER" id="PTHR44688">
    <property type="entry name" value="DNA-BINDING TRANSCRIPTIONAL ACTIVATOR DEVR_DOSR"/>
    <property type="match status" value="1"/>
</dbReference>
<dbReference type="SUPFAM" id="SSF46894">
    <property type="entry name" value="C-terminal effector domain of the bipartite response regulators"/>
    <property type="match status" value="1"/>
</dbReference>
<dbReference type="Gene3D" id="1.10.10.10">
    <property type="entry name" value="Winged helix-like DNA-binding domain superfamily/Winged helix DNA-binding domain"/>
    <property type="match status" value="1"/>
</dbReference>
<dbReference type="EMBL" id="CP027062">
    <property type="protein sequence ID" value="AVI52280.1"/>
    <property type="molecule type" value="Genomic_DNA"/>
</dbReference>
<dbReference type="PROSITE" id="PS50043">
    <property type="entry name" value="HTH_LUXR_2"/>
    <property type="match status" value="1"/>
</dbReference>
<dbReference type="OrthoDB" id="9807565at2"/>
<dbReference type="InterPro" id="IPR000792">
    <property type="entry name" value="Tscrpt_reg_LuxR_C"/>
</dbReference>
<dbReference type="PANTHER" id="PTHR44688:SF16">
    <property type="entry name" value="DNA-BINDING TRANSCRIPTIONAL ACTIVATOR DEVR_DOSR"/>
    <property type="match status" value="1"/>
</dbReference>
<dbReference type="SMART" id="SM00421">
    <property type="entry name" value="HTH_LUXR"/>
    <property type="match status" value="1"/>
</dbReference>
<organism evidence="6 7">
    <name type="scientific">Pukyongia salina</name>
    <dbReference type="NCBI Taxonomy" id="2094025"/>
    <lineage>
        <taxon>Bacteria</taxon>
        <taxon>Pseudomonadati</taxon>
        <taxon>Bacteroidota</taxon>
        <taxon>Flavobacteriia</taxon>
        <taxon>Flavobacteriales</taxon>
        <taxon>Flavobacteriaceae</taxon>
        <taxon>Pukyongia</taxon>
    </lineage>
</organism>
<keyword evidence="3" id="KW-0804">Transcription</keyword>